<dbReference type="EMBL" id="BIFH01000015">
    <property type="protein sequence ID" value="GCD94060.1"/>
    <property type="molecule type" value="Genomic_DNA"/>
</dbReference>
<sequence>MTTDHNTGAYHLADETGCRLDIDPIDPDDRRGVSILSCGCGVFIRPEQAAETIDAIRRGCGLDAPSDLAAIVADIDAVRAFAVDPIEDVEHHTIDARLERILTTHGPALVAEVEQLRADAARYDTALIEAARDTGPADQLVAEVERLRAEVAVETSRRVALAQAYVDTRAAAELATREVGARAGDWAMQAHAAEQAHARLRNVVAEWIRAARGSQTPPPSLDVLATALEREDQVSAATAPAPS</sequence>
<organism evidence="1 2">
    <name type="scientific">Embleya hyalina</name>
    <dbReference type="NCBI Taxonomy" id="516124"/>
    <lineage>
        <taxon>Bacteria</taxon>
        <taxon>Bacillati</taxon>
        <taxon>Actinomycetota</taxon>
        <taxon>Actinomycetes</taxon>
        <taxon>Kitasatosporales</taxon>
        <taxon>Streptomycetaceae</taxon>
        <taxon>Embleya</taxon>
    </lineage>
</organism>
<evidence type="ECO:0000313" key="1">
    <source>
        <dbReference type="EMBL" id="GCD94060.1"/>
    </source>
</evidence>
<dbReference type="Proteomes" id="UP000286931">
    <property type="component" value="Unassembled WGS sequence"/>
</dbReference>
<name>A0A401YHL9_9ACTN</name>
<comment type="caution">
    <text evidence="1">The sequence shown here is derived from an EMBL/GenBank/DDBJ whole genome shotgun (WGS) entry which is preliminary data.</text>
</comment>
<reference evidence="1 2" key="1">
    <citation type="submission" date="2018-12" db="EMBL/GenBank/DDBJ databases">
        <title>Draft genome sequence of Embleya hyalina NBRC 13850T.</title>
        <authorList>
            <person name="Komaki H."/>
            <person name="Hosoyama A."/>
            <person name="Kimura A."/>
            <person name="Ichikawa N."/>
            <person name="Tamura T."/>
        </authorList>
    </citation>
    <scope>NUCLEOTIDE SEQUENCE [LARGE SCALE GENOMIC DNA]</scope>
    <source>
        <strain evidence="1 2">NBRC 13850</strain>
    </source>
</reference>
<gene>
    <name evidence="1" type="ORF">EHYA_01716</name>
</gene>
<protein>
    <submittedName>
        <fullName evidence="1">Uncharacterized protein</fullName>
    </submittedName>
</protein>
<accession>A0A401YHL9</accession>
<keyword evidence="2" id="KW-1185">Reference proteome</keyword>
<evidence type="ECO:0000313" key="2">
    <source>
        <dbReference type="Proteomes" id="UP000286931"/>
    </source>
</evidence>
<dbReference type="AlphaFoldDB" id="A0A401YHL9"/>
<proteinExistence type="predicted"/>
<dbReference type="RefSeq" id="WP_126636289.1">
    <property type="nucleotide sequence ID" value="NZ_BIFH01000015.1"/>
</dbReference>